<evidence type="ECO:0000313" key="3">
    <source>
        <dbReference type="Proteomes" id="UP000245431"/>
    </source>
</evidence>
<sequence length="66" mass="7411">MPCAYCIDMTISDKRLLRHLLTAVLIKLVLLSVLWWLFIRDSHVSVDPNIVGNRFGVPTSTQGASK</sequence>
<proteinExistence type="predicted"/>
<dbReference type="EMBL" id="LT599583">
    <property type="protein sequence ID" value="SBW79942.1"/>
    <property type="molecule type" value="Genomic_DNA"/>
</dbReference>
<protein>
    <submittedName>
        <fullName evidence="2">Hypothetical membrane protein</fullName>
    </submittedName>
</protein>
<keyword evidence="1" id="KW-0472">Membrane</keyword>
<organism evidence="2 3">
    <name type="scientific">Pseudomonas veronii 1YdBTEX2</name>
    <dbReference type="NCBI Taxonomy" id="1295141"/>
    <lineage>
        <taxon>Bacteria</taxon>
        <taxon>Pseudomonadati</taxon>
        <taxon>Pseudomonadota</taxon>
        <taxon>Gammaproteobacteria</taxon>
        <taxon>Pseudomonadales</taxon>
        <taxon>Pseudomonadaceae</taxon>
        <taxon>Pseudomonas</taxon>
    </lineage>
</organism>
<reference evidence="3" key="1">
    <citation type="submission" date="2016-07" db="EMBL/GenBank/DDBJ databases">
        <authorList>
            <person name="Florea S."/>
            <person name="Webb J.S."/>
            <person name="Jaromczyk J."/>
            <person name="Schardl C.L."/>
        </authorList>
    </citation>
    <scope>NUCLEOTIDE SEQUENCE [LARGE SCALE GENOMIC DNA]</scope>
    <source>
        <strain evidence="3">1YdBTEX2</strain>
    </source>
</reference>
<dbReference type="InterPro" id="IPR054636">
    <property type="entry name" value="CydP"/>
</dbReference>
<keyword evidence="1" id="KW-0812">Transmembrane</keyword>
<feature type="transmembrane region" description="Helical" evidence="1">
    <location>
        <begin position="20"/>
        <end position="39"/>
    </location>
</feature>
<dbReference type="AlphaFoldDB" id="A0A1D3JVA4"/>
<gene>
    <name evidence="2" type="ORF">PVE_R1G2056</name>
</gene>
<name>A0A1D3JVA4_PSEVE</name>
<dbReference type="Proteomes" id="UP000245431">
    <property type="component" value="Chromosome PVE_r1"/>
</dbReference>
<accession>A0A1D3JVA4</accession>
<evidence type="ECO:0000313" key="2">
    <source>
        <dbReference type="EMBL" id="SBW79942.1"/>
    </source>
</evidence>
<dbReference type="NCBIfam" id="NF045611">
    <property type="entry name" value="small_CydP"/>
    <property type="match status" value="1"/>
</dbReference>
<keyword evidence="1" id="KW-1133">Transmembrane helix</keyword>
<evidence type="ECO:0000256" key="1">
    <source>
        <dbReference type="SAM" id="Phobius"/>
    </source>
</evidence>